<dbReference type="NCBIfam" id="TIGR02839">
    <property type="entry name" value="spore_V_AE"/>
    <property type="match status" value="1"/>
</dbReference>
<dbReference type="InterPro" id="IPR005562">
    <property type="entry name" value="SpoVA"/>
</dbReference>
<dbReference type="PANTHER" id="PTHR38450:SF2">
    <property type="entry name" value="STAGE V SPORULATION PROTEIN AEB"/>
    <property type="match status" value="1"/>
</dbReference>
<accession>A0A366XPE5</accession>
<organism evidence="2 3">
    <name type="scientific">Bacillus taeanensis</name>
    <dbReference type="NCBI Taxonomy" id="273032"/>
    <lineage>
        <taxon>Bacteria</taxon>
        <taxon>Bacillati</taxon>
        <taxon>Bacillota</taxon>
        <taxon>Bacilli</taxon>
        <taxon>Bacillales</taxon>
        <taxon>Bacillaceae</taxon>
        <taxon>Bacillus</taxon>
    </lineage>
</organism>
<reference evidence="2 3" key="1">
    <citation type="submission" date="2018-07" db="EMBL/GenBank/DDBJ databases">
        <title>Lottiidibacillus patelloidae gen. nov., sp. nov., isolated from the intestinal tract of a marine limpet and the reclassification of B. taeanensis BH030017T, B. algicola KMM 3737T and B. hwajinpoensis SW-72T as genus Lottiidibacillus.</title>
        <authorList>
            <person name="Liu R."/>
            <person name="Huang Z."/>
        </authorList>
    </citation>
    <scope>NUCLEOTIDE SEQUENCE [LARGE SCALE GENOMIC DNA]</scope>
    <source>
        <strain evidence="2 3">BH030017</strain>
    </source>
</reference>
<dbReference type="InterPro" id="IPR014204">
    <property type="entry name" value="Spore_V_AE"/>
</dbReference>
<proteinExistence type="predicted"/>
<name>A0A366XPE5_9BACI</name>
<dbReference type="AlphaFoldDB" id="A0A366XPE5"/>
<evidence type="ECO:0000313" key="3">
    <source>
        <dbReference type="Proteomes" id="UP000253314"/>
    </source>
</evidence>
<keyword evidence="3" id="KW-1185">Reference proteome</keyword>
<feature type="transmembrane region" description="Helical" evidence="1">
    <location>
        <begin position="56"/>
        <end position="73"/>
    </location>
</feature>
<sequence>MVAIFFWAFIVGGFICVIGQIMFDVFKLTPAHTLSALVVLGAVLDGLGLYEPLISFAGAGATVPITSFGNALVHGAMAEAEKHGIIGVITGMFQVTSAGISAAIVFGFIGALLFKPKG</sequence>
<comment type="caution">
    <text evidence="2">The sequence shown here is derived from an EMBL/GenBank/DDBJ whole genome shotgun (WGS) entry which is preliminary data.</text>
</comment>
<evidence type="ECO:0000313" key="2">
    <source>
        <dbReference type="EMBL" id="RBW67388.1"/>
    </source>
</evidence>
<protein>
    <submittedName>
        <fullName evidence="2">Stage V sporulation protein AE</fullName>
    </submittedName>
</protein>
<keyword evidence="1" id="KW-0812">Transmembrane</keyword>
<dbReference type="RefSeq" id="WP_113808423.1">
    <property type="nucleotide sequence ID" value="NZ_QOCW01000039.1"/>
</dbReference>
<dbReference type="Pfam" id="PF03862">
    <property type="entry name" value="SpoVAC_SpoVAEB"/>
    <property type="match status" value="1"/>
</dbReference>
<evidence type="ECO:0000256" key="1">
    <source>
        <dbReference type="SAM" id="Phobius"/>
    </source>
</evidence>
<keyword evidence="1" id="KW-1133">Transmembrane helix</keyword>
<dbReference type="EMBL" id="QOCW01000039">
    <property type="protein sequence ID" value="RBW67388.1"/>
    <property type="molecule type" value="Genomic_DNA"/>
</dbReference>
<feature type="transmembrane region" description="Helical" evidence="1">
    <location>
        <begin position="33"/>
        <end position="50"/>
    </location>
</feature>
<gene>
    <name evidence="2" type="primary">spoVAE</name>
    <name evidence="2" type="ORF">DS031_22580</name>
</gene>
<keyword evidence="1" id="KW-0472">Membrane</keyword>
<dbReference type="Proteomes" id="UP000253314">
    <property type="component" value="Unassembled WGS sequence"/>
</dbReference>
<dbReference type="OrthoDB" id="9797988at2"/>
<feature type="transmembrane region" description="Helical" evidence="1">
    <location>
        <begin position="85"/>
        <end position="114"/>
    </location>
</feature>
<feature type="transmembrane region" description="Helical" evidence="1">
    <location>
        <begin position="6"/>
        <end position="26"/>
    </location>
</feature>
<dbReference type="PANTHER" id="PTHR38450">
    <property type="entry name" value="STAGE V SPORULATION PROTEIN AC-RELATED"/>
    <property type="match status" value="1"/>
</dbReference>